<keyword evidence="8" id="KW-0460">Magnesium</keyword>
<comment type="catalytic activity">
    <reaction evidence="10">
        <text>D-sedoheptulose 7-phosphate + D-glyceraldehyde 3-phosphate = aldehydo-D-ribose 5-phosphate + D-xylulose 5-phosphate</text>
        <dbReference type="Rhea" id="RHEA:10508"/>
        <dbReference type="ChEBI" id="CHEBI:57483"/>
        <dbReference type="ChEBI" id="CHEBI:57737"/>
        <dbReference type="ChEBI" id="CHEBI:58273"/>
        <dbReference type="ChEBI" id="CHEBI:59776"/>
        <dbReference type="EC" id="2.2.1.1"/>
    </reaction>
</comment>
<dbReference type="GO" id="GO:0004802">
    <property type="term" value="F:transketolase activity"/>
    <property type="evidence" value="ECO:0007669"/>
    <property type="project" value="UniProtKB-EC"/>
</dbReference>
<evidence type="ECO:0000256" key="7">
    <source>
        <dbReference type="ARBA" id="ARBA00022723"/>
    </source>
</evidence>
<proteinExistence type="inferred from homology"/>
<accession>A0A6J7S130</accession>
<gene>
    <name evidence="12" type="ORF">UFOPK4237_00214</name>
</gene>
<dbReference type="FunFam" id="3.40.50.920:FF:000003">
    <property type="entry name" value="Transketolase"/>
    <property type="match status" value="1"/>
</dbReference>
<dbReference type="Gene3D" id="3.40.50.920">
    <property type="match status" value="1"/>
</dbReference>
<evidence type="ECO:0000256" key="8">
    <source>
        <dbReference type="ARBA" id="ARBA00022842"/>
    </source>
</evidence>
<dbReference type="InterPro" id="IPR033247">
    <property type="entry name" value="Transketolase_fam"/>
</dbReference>
<dbReference type="NCBIfam" id="TIGR00232">
    <property type="entry name" value="tktlase_bact"/>
    <property type="match status" value="1"/>
</dbReference>
<protein>
    <recommendedName>
        <fullName evidence="5">transketolase</fullName>
        <ecNumber evidence="5">2.2.1.1</ecNumber>
    </recommendedName>
</protein>
<evidence type="ECO:0000313" key="12">
    <source>
        <dbReference type="EMBL" id="CAB5034803.1"/>
    </source>
</evidence>
<dbReference type="PANTHER" id="PTHR43522:SF2">
    <property type="entry name" value="TRANSKETOLASE 1-RELATED"/>
    <property type="match status" value="1"/>
</dbReference>
<dbReference type="GO" id="GO:0046872">
    <property type="term" value="F:metal ion binding"/>
    <property type="evidence" value="ECO:0007669"/>
    <property type="project" value="UniProtKB-KW"/>
</dbReference>
<dbReference type="GO" id="GO:0006098">
    <property type="term" value="P:pentose-phosphate shunt"/>
    <property type="evidence" value="ECO:0007669"/>
    <property type="project" value="TreeGrafter"/>
</dbReference>
<evidence type="ECO:0000259" key="11">
    <source>
        <dbReference type="SMART" id="SM00861"/>
    </source>
</evidence>
<evidence type="ECO:0000256" key="6">
    <source>
        <dbReference type="ARBA" id="ARBA00022679"/>
    </source>
</evidence>
<dbReference type="FunFam" id="3.40.50.970:FF:000004">
    <property type="entry name" value="Transketolase"/>
    <property type="match status" value="1"/>
</dbReference>
<comment type="similarity">
    <text evidence="3">Belongs to the transketolase family.</text>
</comment>
<dbReference type="Pfam" id="PF02779">
    <property type="entry name" value="Transket_pyr"/>
    <property type="match status" value="1"/>
</dbReference>
<dbReference type="AlphaFoldDB" id="A0A6J7S130"/>
<keyword evidence="7" id="KW-0479">Metal-binding</keyword>
<keyword evidence="6" id="KW-0808">Transferase</keyword>
<dbReference type="Pfam" id="PF00456">
    <property type="entry name" value="Transketolase_N"/>
    <property type="match status" value="1"/>
</dbReference>
<dbReference type="SUPFAM" id="SSF52518">
    <property type="entry name" value="Thiamin diphosphate-binding fold (THDP-binding)"/>
    <property type="match status" value="2"/>
</dbReference>
<dbReference type="InterPro" id="IPR005475">
    <property type="entry name" value="Transketolase-like_Pyr-bd"/>
</dbReference>
<dbReference type="Gene3D" id="3.40.50.970">
    <property type="match status" value="2"/>
</dbReference>
<dbReference type="FunFam" id="3.40.50.970:FF:000003">
    <property type="entry name" value="Transketolase"/>
    <property type="match status" value="1"/>
</dbReference>
<evidence type="ECO:0000256" key="3">
    <source>
        <dbReference type="ARBA" id="ARBA00007131"/>
    </source>
</evidence>
<dbReference type="CDD" id="cd07033">
    <property type="entry name" value="TPP_PYR_DXS_TK_like"/>
    <property type="match status" value="1"/>
</dbReference>
<dbReference type="EMBL" id="CAFBPZ010000007">
    <property type="protein sequence ID" value="CAB5034803.1"/>
    <property type="molecule type" value="Genomic_DNA"/>
</dbReference>
<evidence type="ECO:0000256" key="4">
    <source>
        <dbReference type="ARBA" id="ARBA00011738"/>
    </source>
</evidence>
<dbReference type="CDD" id="cd02012">
    <property type="entry name" value="TPP_TK"/>
    <property type="match status" value="1"/>
</dbReference>
<organism evidence="12">
    <name type="scientific">freshwater metagenome</name>
    <dbReference type="NCBI Taxonomy" id="449393"/>
    <lineage>
        <taxon>unclassified sequences</taxon>
        <taxon>metagenomes</taxon>
        <taxon>ecological metagenomes</taxon>
    </lineage>
</organism>
<dbReference type="InterPro" id="IPR005478">
    <property type="entry name" value="Transketolase_bac-like"/>
</dbReference>
<evidence type="ECO:0000256" key="5">
    <source>
        <dbReference type="ARBA" id="ARBA00013152"/>
    </source>
</evidence>
<dbReference type="InterPro" id="IPR055152">
    <property type="entry name" value="Transketolase-like_C_2"/>
</dbReference>
<dbReference type="SUPFAM" id="SSF52922">
    <property type="entry name" value="TK C-terminal domain-like"/>
    <property type="match status" value="1"/>
</dbReference>
<name>A0A6J7S130_9ZZZZ</name>
<dbReference type="InterPro" id="IPR009014">
    <property type="entry name" value="Transketo_C/PFOR_II"/>
</dbReference>
<comment type="cofactor">
    <cofactor evidence="2">
        <name>thiamine diphosphate</name>
        <dbReference type="ChEBI" id="CHEBI:58937"/>
    </cofactor>
</comment>
<sequence>MTELEWTSTDERATAFIRALAMDAVQKVGNGHPGTAMTLAPLAYVLFQRVMRHDPAEPSWIGRDRFVLSCGHSSLTLYSELFLSQYGLTMGDLESFRTSGARTPGHPEYGHTAGVETTTGPLGNGLATAVGMAMAGRYERGLFDPDAPLGSSPFDHHIWVIASDGDLQEGISGEASSLAGTQALNNLTVIWDDNHISIEGDTAVSFTEDVVARYESYGWVTHYVDRLDDGNINLPAVYDAIENSKTEKNRPTFIAMRSTIAWPAPNARDTSKAHGSALGAAEIAATKVELDLDPDVSFAFDQEILDAVRSRLTSRVASDRSRWDESFNAWRTSEPNRAALLDRITSGELPAGFNEALPQWSATDSLATRKASGEVINAIAKVMPEFWGGSADLAESNNTTIEGGKSFLPATTTVPHASPYGRIVHYGIREHAMGAALNGMSLSGLTRPFGGTFFVFSDYMRGAVRLAALMQTPVTFVWTHDSVGLGEDGPTHQPVEHLWSLRAMPGLSIVRPADANETAGAWHATLTQHRPVGLVLTRQNVPTITTSAQALNGVRRGAYVVATHEAPQVLLLATGSEVQLALKAHEELASEGITSRVISMPCLEWFDEQDQAYRDSVLLPSVRARVSVEAGATLGWWKYVGDRGRVIGIDHFGASSSDKVIFQEFGVTVDAVKAAAKASLNDPS</sequence>
<keyword evidence="9" id="KW-0786">Thiamine pyrophosphate</keyword>
<evidence type="ECO:0000256" key="2">
    <source>
        <dbReference type="ARBA" id="ARBA00001964"/>
    </source>
</evidence>
<evidence type="ECO:0000256" key="1">
    <source>
        <dbReference type="ARBA" id="ARBA00001946"/>
    </source>
</evidence>
<dbReference type="EC" id="2.2.1.1" evidence="5"/>
<evidence type="ECO:0000256" key="9">
    <source>
        <dbReference type="ARBA" id="ARBA00023052"/>
    </source>
</evidence>
<dbReference type="GO" id="GO:0005829">
    <property type="term" value="C:cytosol"/>
    <property type="evidence" value="ECO:0007669"/>
    <property type="project" value="TreeGrafter"/>
</dbReference>
<dbReference type="SMART" id="SM00861">
    <property type="entry name" value="Transket_pyr"/>
    <property type="match status" value="1"/>
</dbReference>
<dbReference type="Pfam" id="PF22613">
    <property type="entry name" value="Transketolase_C_1"/>
    <property type="match status" value="1"/>
</dbReference>
<dbReference type="InterPro" id="IPR029061">
    <property type="entry name" value="THDP-binding"/>
</dbReference>
<feature type="domain" description="Transketolase-like pyrimidine-binding" evidence="11">
    <location>
        <begin position="366"/>
        <end position="543"/>
    </location>
</feature>
<dbReference type="PANTHER" id="PTHR43522">
    <property type="entry name" value="TRANSKETOLASE"/>
    <property type="match status" value="1"/>
</dbReference>
<comment type="subunit">
    <text evidence="4">Homodimer.</text>
</comment>
<comment type="cofactor">
    <cofactor evidence="1">
        <name>Mg(2+)</name>
        <dbReference type="ChEBI" id="CHEBI:18420"/>
    </cofactor>
</comment>
<reference evidence="12" key="1">
    <citation type="submission" date="2020-05" db="EMBL/GenBank/DDBJ databases">
        <authorList>
            <person name="Chiriac C."/>
            <person name="Salcher M."/>
            <person name="Ghai R."/>
            <person name="Kavagutti S V."/>
        </authorList>
    </citation>
    <scope>NUCLEOTIDE SEQUENCE</scope>
</reference>
<evidence type="ECO:0000256" key="10">
    <source>
        <dbReference type="ARBA" id="ARBA00049473"/>
    </source>
</evidence>
<dbReference type="InterPro" id="IPR005474">
    <property type="entry name" value="Transketolase_N"/>
</dbReference>